<comment type="caution">
    <text evidence="10">The sequence shown here is derived from an EMBL/GenBank/DDBJ whole genome shotgun (WGS) entry which is preliminary data.</text>
</comment>
<comment type="similarity">
    <text evidence="3">Belongs to the bacterial solute-binding protein SsuA/TauA family.</text>
</comment>
<feature type="region of interest" description="Disordered" evidence="9">
    <location>
        <begin position="1"/>
        <end position="25"/>
    </location>
</feature>
<evidence type="ECO:0000256" key="4">
    <source>
        <dbReference type="ARBA" id="ARBA00022448"/>
    </source>
</evidence>
<dbReference type="GO" id="GO:0012505">
    <property type="term" value="C:endomembrane system"/>
    <property type="evidence" value="ECO:0007669"/>
    <property type="project" value="UniProtKB-SubCell"/>
</dbReference>
<evidence type="ECO:0000256" key="7">
    <source>
        <dbReference type="ARBA" id="ARBA00022729"/>
    </source>
</evidence>
<keyword evidence="11" id="KW-1185">Reference proteome</keyword>
<evidence type="ECO:0000256" key="8">
    <source>
        <dbReference type="ARBA" id="ARBA00023136"/>
    </source>
</evidence>
<keyword evidence="5" id="KW-1003">Cell membrane</keyword>
<dbReference type="InterPro" id="IPR044527">
    <property type="entry name" value="NrtA/CpmA_ABC-bd_dom"/>
</dbReference>
<keyword evidence="7" id="KW-0732">Signal</keyword>
<dbReference type="Gene3D" id="3.40.190.10">
    <property type="entry name" value="Periplasmic binding protein-like II"/>
    <property type="match status" value="2"/>
</dbReference>
<evidence type="ECO:0008006" key="12">
    <source>
        <dbReference type="Google" id="ProtNLM"/>
    </source>
</evidence>
<dbReference type="Pfam" id="PF13379">
    <property type="entry name" value="NMT1_2"/>
    <property type="match status" value="1"/>
</dbReference>
<keyword evidence="6" id="KW-0997">Cell inner membrane</keyword>
<sequence>MAAQARHEQRAPHCGRGTGPGRCRERERAMSKPILVGLLRLVDSAPLILAEADGLFAQQGIDVEIHIEPSWSNIADKLAYNILDAAVMLPPLALAACAGLRGPRTRLVVPMSLSQGGNAIVGNHAAANSLKADRSPPGIRLLEWLQAQQTRPRFAVVHAFSTHNLLLRYWLASGGADPDRDIETVVIPPEEVVAALAAGTISGFCAGAPWGDVAERENAGQILVGTSVIWPFHPEKCLCFSGAWSEANPELTHRLLRAVLQAQVRCDRSEEAARIAALLADPKRLNLPEEASRAALPGGEGQERIRFHTRDAWFPARTHALWFLGQMRRWGWLDERIDMAAVAAQVYRPDLLTSAVQAEGLYPAAGLPSLEGSAMLPMPNDEAFAPKLR</sequence>
<dbReference type="Proteomes" id="UP000239724">
    <property type="component" value="Unassembled WGS sequence"/>
</dbReference>
<evidence type="ECO:0000256" key="3">
    <source>
        <dbReference type="ARBA" id="ARBA00010742"/>
    </source>
</evidence>
<evidence type="ECO:0000256" key="2">
    <source>
        <dbReference type="ARBA" id="ARBA00004418"/>
    </source>
</evidence>
<dbReference type="AlphaFoldDB" id="A0A2S6NIX0"/>
<reference evidence="10 11" key="1">
    <citation type="journal article" date="2018" name="Arch. Microbiol.">
        <title>New insights into the metabolic potential of the phototrophic purple bacterium Rhodopila globiformis DSM 161(T) from its draft genome sequence and evidence for a vanadium-dependent nitrogenase.</title>
        <authorList>
            <person name="Imhoff J.F."/>
            <person name="Rahn T."/>
            <person name="Kunzel S."/>
            <person name="Neulinger S.C."/>
        </authorList>
    </citation>
    <scope>NUCLEOTIDE SEQUENCE [LARGE SCALE GENOMIC DNA]</scope>
    <source>
        <strain evidence="10 11">DSM 161</strain>
    </source>
</reference>
<dbReference type="EMBL" id="NHRY01000108">
    <property type="protein sequence ID" value="PPQ34506.1"/>
    <property type="molecule type" value="Genomic_DNA"/>
</dbReference>
<evidence type="ECO:0000256" key="1">
    <source>
        <dbReference type="ARBA" id="ARBA00004308"/>
    </source>
</evidence>
<gene>
    <name evidence="10" type="ORF">CCS01_10690</name>
</gene>
<name>A0A2S6NIX0_RHOGL</name>
<comment type="subcellular location">
    <subcellularLocation>
        <location evidence="1">Endomembrane system</location>
    </subcellularLocation>
    <subcellularLocation>
        <location evidence="2">Periplasm</location>
    </subcellularLocation>
</comment>
<dbReference type="PANTHER" id="PTHR30024">
    <property type="entry name" value="ALIPHATIC SULFONATES-BINDING PROTEIN-RELATED"/>
    <property type="match status" value="1"/>
</dbReference>
<dbReference type="CDD" id="cd13553">
    <property type="entry name" value="PBP2_NrtA_CpmA_like"/>
    <property type="match status" value="1"/>
</dbReference>
<dbReference type="GO" id="GO:0042597">
    <property type="term" value="C:periplasmic space"/>
    <property type="evidence" value="ECO:0007669"/>
    <property type="project" value="UniProtKB-SubCell"/>
</dbReference>
<feature type="compositionally biased region" description="Basic and acidic residues" evidence="9">
    <location>
        <begin position="1"/>
        <end position="11"/>
    </location>
</feature>
<dbReference type="SUPFAM" id="SSF53850">
    <property type="entry name" value="Periplasmic binding protein-like II"/>
    <property type="match status" value="1"/>
</dbReference>
<evidence type="ECO:0000256" key="9">
    <source>
        <dbReference type="SAM" id="MobiDB-lite"/>
    </source>
</evidence>
<proteinExistence type="inferred from homology"/>
<keyword evidence="8" id="KW-0472">Membrane</keyword>
<evidence type="ECO:0000313" key="10">
    <source>
        <dbReference type="EMBL" id="PPQ34506.1"/>
    </source>
</evidence>
<evidence type="ECO:0000313" key="11">
    <source>
        <dbReference type="Proteomes" id="UP000239724"/>
    </source>
</evidence>
<keyword evidence="4" id="KW-0813">Transport</keyword>
<dbReference type="PANTHER" id="PTHR30024:SF47">
    <property type="entry name" value="TAURINE-BINDING PERIPLASMIC PROTEIN"/>
    <property type="match status" value="1"/>
</dbReference>
<organism evidence="10 11">
    <name type="scientific">Rhodopila globiformis</name>
    <name type="common">Rhodopseudomonas globiformis</name>
    <dbReference type="NCBI Taxonomy" id="1071"/>
    <lineage>
        <taxon>Bacteria</taxon>
        <taxon>Pseudomonadati</taxon>
        <taxon>Pseudomonadota</taxon>
        <taxon>Alphaproteobacteria</taxon>
        <taxon>Acetobacterales</taxon>
        <taxon>Acetobacteraceae</taxon>
        <taxon>Rhodopila</taxon>
    </lineage>
</organism>
<accession>A0A2S6NIX0</accession>
<evidence type="ECO:0000256" key="5">
    <source>
        <dbReference type="ARBA" id="ARBA00022475"/>
    </source>
</evidence>
<evidence type="ECO:0000256" key="6">
    <source>
        <dbReference type="ARBA" id="ARBA00022519"/>
    </source>
</evidence>
<protein>
    <recommendedName>
        <fullName evidence="12">Nitrate ABC transporter ATP-binding protein</fullName>
    </recommendedName>
</protein>